<gene>
    <name evidence="2" type="ORF">BU112_13230</name>
</gene>
<keyword evidence="1" id="KW-0812">Transmembrane</keyword>
<protein>
    <submittedName>
        <fullName evidence="2">DUF3139 domain-containing protein</fullName>
    </submittedName>
</protein>
<keyword evidence="3" id="KW-1185">Reference proteome</keyword>
<dbReference type="Pfam" id="PF11337">
    <property type="entry name" value="DUF3139"/>
    <property type="match status" value="1"/>
</dbReference>
<reference evidence="2 3" key="1">
    <citation type="journal article" date="2016" name="Front. Microbiol.">
        <title>Comprehensive Phylogenetic Analysis of Bovine Non-aureus Staphylococci Species Based on Whole-Genome Sequencing.</title>
        <authorList>
            <person name="Naushad S."/>
            <person name="Barkema H.W."/>
            <person name="Luby C."/>
            <person name="Condas L.A."/>
            <person name="Nobrega D.B."/>
            <person name="Carson D.A."/>
            <person name="De Buck J."/>
        </authorList>
    </citation>
    <scope>NUCLEOTIDE SEQUENCE [LARGE SCALE GENOMIC DNA]</scope>
    <source>
        <strain evidence="2 3">SNUC 4554</strain>
    </source>
</reference>
<keyword evidence="1" id="KW-0472">Membrane</keyword>
<dbReference type="Proteomes" id="UP000286317">
    <property type="component" value="Unassembled WGS sequence"/>
</dbReference>
<dbReference type="RefSeq" id="WP_119605355.1">
    <property type="nucleotide sequence ID" value="NZ_QXUF01000136.1"/>
</dbReference>
<accession>A0A418IC78</accession>
<comment type="caution">
    <text evidence="2">The sequence shown here is derived from an EMBL/GenBank/DDBJ whole genome shotgun (WGS) entry which is preliminary data.</text>
</comment>
<dbReference type="AlphaFoldDB" id="A0A418IC78"/>
<dbReference type="InterPro" id="IPR021486">
    <property type="entry name" value="DUF3139"/>
</dbReference>
<evidence type="ECO:0000256" key="1">
    <source>
        <dbReference type="SAM" id="Phobius"/>
    </source>
</evidence>
<evidence type="ECO:0000313" key="2">
    <source>
        <dbReference type="EMBL" id="RIM97055.1"/>
    </source>
</evidence>
<organism evidence="2 3">
    <name type="scientific">Staphylococcus shinii</name>
    <dbReference type="NCBI Taxonomy" id="2912228"/>
    <lineage>
        <taxon>Bacteria</taxon>
        <taxon>Bacillati</taxon>
        <taxon>Bacillota</taxon>
        <taxon>Bacilli</taxon>
        <taxon>Bacillales</taxon>
        <taxon>Staphylococcaceae</taxon>
        <taxon>Staphylococcus</taxon>
    </lineage>
</organism>
<proteinExistence type="predicted"/>
<keyword evidence="1" id="KW-1133">Transmembrane helix</keyword>
<sequence length="119" mass="13970">MKTFLKIMGLLVLSLIIAIVFFFGMRTYQGHKNLELVDCYMDEQNLTEKIESEKTLYSAKKGLYYKQVKFKDDPEHTYTVQPISTFKGILVQGFDSETNKNIKDAKHNEFKEDYKPKDK</sequence>
<dbReference type="OrthoDB" id="2410518at2"/>
<feature type="transmembrane region" description="Helical" evidence="1">
    <location>
        <begin position="7"/>
        <end position="25"/>
    </location>
</feature>
<name>A0A418IC78_9STAP</name>
<dbReference type="EMBL" id="QXUF01000136">
    <property type="protein sequence ID" value="RIM97055.1"/>
    <property type="molecule type" value="Genomic_DNA"/>
</dbReference>
<evidence type="ECO:0000313" key="3">
    <source>
        <dbReference type="Proteomes" id="UP000286317"/>
    </source>
</evidence>